<protein>
    <submittedName>
        <fullName evidence="2">Uncharacterized protein</fullName>
    </submittedName>
</protein>
<feature type="region of interest" description="Disordered" evidence="1">
    <location>
        <begin position="119"/>
        <end position="331"/>
    </location>
</feature>
<feature type="region of interest" description="Disordered" evidence="1">
    <location>
        <begin position="62"/>
        <end position="104"/>
    </location>
</feature>
<sequence length="488" mass="55464">MEMLFQLSDIATRRRLSTPKASPIPKRTPSQKSSKSSSTSLLTETPQKLGWFKSLDRLSRKKPLNSNKVDTTTEEEFTNVRSNMRPSNIRKGSSPHRNGQKNLRFFGDTDLESNASISKATTFKSKPRKTITESSTLTKSQKYSQSAFDLNTMPRKPKTGLSSEKHRSSSLQNLDDDEQPNGNRRTTTRHTSRSSRYLHDISESASDNETDRPKNTSTLNNSGTPKLRSRIGNSVERNTSTPLLLNGSRHSSFDESDNVKFHKTSFNTLERGRERERTSPFKDQYDQGYRKPPTGPPKPARSLDRHRVSRERDRVHDSSGTEGDSSQQSQRSVVYLHATTIGAIPQPHVLNSRRAVSREELTSLKSSQNREPMTRTVSRSVSVLAPWKPKHLRDGYEINYSQNSEKQKERRKDRTSSLTRPRKQVVKDDLSSIRNSSLTSNSTATLPNRKEREGRTNTLSRQRKKENIGRTEATPPAISATGRRRWNE</sequence>
<feature type="compositionally biased region" description="Low complexity" evidence="1">
    <location>
        <begin position="432"/>
        <end position="446"/>
    </location>
</feature>
<dbReference type="AlphaFoldDB" id="A0A9Q0NBK6"/>
<accession>A0A9Q0NBK6</accession>
<dbReference type="Proteomes" id="UP001151699">
    <property type="component" value="Chromosome A"/>
</dbReference>
<organism evidence="2 3">
    <name type="scientific">Pseudolycoriella hygida</name>
    <dbReference type="NCBI Taxonomy" id="35572"/>
    <lineage>
        <taxon>Eukaryota</taxon>
        <taxon>Metazoa</taxon>
        <taxon>Ecdysozoa</taxon>
        <taxon>Arthropoda</taxon>
        <taxon>Hexapoda</taxon>
        <taxon>Insecta</taxon>
        <taxon>Pterygota</taxon>
        <taxon>Neoptera</taxon>
        <taxon>Endopterygota</taxon>
        <taxon>Diptera</taxon>
        <taxon>Nematocera</taxon>
        <taxon>Sciaroidea</taxon>
        <taxon>Sciaridae</taxon>
        <taxon>Pseudolycoriella</taxon>
    </lineage>
</organism>
<comment type="caution">
    <text evidence="2">The sequence shown here is derived from an EMBL/GenBank/DDBJ whole genome shotgun (WGS) entry which is preliminary data.</text>
</comment>
<keyword evidence="3" id="KW-1185">Reference proteome</keyword>
<dbReference type="EMBL" id="WJQU01000001">
    <property type="protein sequence ID" value="KAJ6647310.1"/>
    <property type="molecule type" value="Genomic_DNA"/>
</dbReference>
<feature type="compositionally biased region" description="Polar residues" evidence="1">
    <location>
        <begin position="231"/>
        <end position="243"/>
    </location>
</feature>
<evidence type="ECO:0000313" key="3">
    <source>
        <dbReference type="Proteomes" id="UP001151699"/>
    </source>
</evidence>
<feature type="region of interest" description="Disordered" evidence="1">
    <location>
        <begin position="395"/>
        <end position="488"/>
    </location>
</feature>
<feature type="compositionally biased region" description="Basic and acidic residues" evidence="1">
    <location>
        <begin position="270"/>
        <end position="289"/>
    </location>
</feature>
<feature type="compositionally biased region" description="Polar residues" evidence="1">
    <location>
        <begin position="215"/>
        <end position="224"/>
    </location>
</feature>
<evidence type="ECO:0000313" key="2">
    <source>
        <dbReference type="EMBL" id="KAJ6647310.1"/>
    </source>
</evidence>
<feature type="region of interest" description="Disordered" evidence="1">
    <location>
        <begin position="1"/>
        <end position="44"/>
    </location>
</feature>
<proteinExistence type="predicted"/>
<name>A0A9Q0NBK6_9DIPT</name>
<feature type="compositionally biased region" description="Low complexity" evidence="1">
    <location>
        <begin position="28"/>
        <end position="44"/>
    </location>
</feature>
<evidence type="ECO:0000256" key="1">
    <source>
        <dbReference type="SAM" id="MobiDB-lite"/>
    </source>
</evidence>
<feature type="compositionally biased region" description="Polar residues" evidence="1">
    <location>
        <begin position="320"/>
        <end position="331"/>
    </location>
</feature>
<dbReference type="OrthoDB" id="6512771at2759"/>
<feature type="compositionally biased region" description="Basic and acidic residues" evidence="1">
    <location>
        <begin position="405"/>
        <end position="415"/>
    </location>
</feature>
<feature type="compositionally biased region" description="Basic and acidic residues" evidence="1">
    <location>
        <begin position="251"/>
        <end position="260"/>
    </location>
</feature>
<gene>
    <name evidence="2" type="ORF">Bhyg_02532</name>
</gene>
<feature type="compositionally biased region" description="Polar residues" evidence="1">
    <location>
        <begin position="132"/>
        <end position="149"/>
    </location>
</feature>
<feature type="compositionally biased region" description="Basic and acidic residues" evidence="1">
    <location>
        <begin position="301"/>
        <end position="319"/>
    </location>
</feature>
<reference evidence="2" key="1">
    <citation type="submission" date="2022-07" db="EMBL/GenBank/DDBJ databases">
        <authorList>
            <person name="Trinca V."/>
            <person name="Uliana J.V.C."/>
            <person name="Torres T.T."/>
            <person name="Ward R.J."/>
            <person name="Monesi N."/>
        </authorList>
    </citation>
    <scope>NUCLEOTIDE SEQUENCE</scope>
    <source>
        <strain evidence="2">HSMRA1968</strain>
        <tissue evidence="2">Whole embryos</tissue>
    </source>
</reference>